<proteinExistence type="predicted"/>
<dbReference type="AlphaFoldDB" id="A0A368ZYV3"/>
<comment type="caution">
    <text evidence="1">The sequence shown here is derived from an EMBL/GenBank/DDBJ whole genome shotgun (WGS) entry which is preliminary data.</text>
</comment>
<accession>A0A368ZYV3</accession>
<gene>
    <name evidence="1" type="ORF">DES35_105116</name>
</gene>
<evidence type="ECO:0000313" key="2">
    <source>
        <dbReference type="Proteomes" id="UP000253517"/>
    </source>
</evidence>
<dbReference type="EMBL" id="QPJS01000005">
    <property type="protein sequence ID" value="RCX02145.1"/>
    <property type="molecule type" value="Genomic_DNA"/>
</dbReference>
<protein>
    <submittedName>
        <fullName evidence="1">Uncharacterized protein</fullName>
    </submittedName>
</protein>
<dbReference type="PROSITE" id="PS51257">
    <property type="entry name" value="PROKAR_LIPOPROTEIN"/>
    <property type="match status" value="1"/>
</dbReference>
<organism evidence="1 2">
    <name type="scientific">Schleiferia thermophila</name>
    <dbReference type="NCBI Taxonomy" id="884107"/>
    <lineage>
        <taxon>Bacteria</taxon>
        <taxon>Pseudomonadati</taxon>
        <taxon>Bacteroidota</taxon>
        <taxon>Flavobacteriia</taxon>
        <taxon>Flavobacteriales</taxon>
        <taxon>Schleiferiaceae</taxon>
        <taxon>Schleiferia</taxon>
    </lineage>
</organism>
<dbReference type="Proteomes" id="UP000253517">
    <property type="component" value="Unassembled WGS sequence"/>
</dbReference>
<sequence length="256" mass="28646">MHQKFTSISLICLAALACNKDIEKILDFEYEERNIYIAPVFFYSGAVARADTLFATSYNTYLQIESANLIFSNFFVSTDIDTFYTDSLLRKQSIFSLTFQGKVPAGYVRSGTFRGGGYGCQFGLDSAVNFGTRPADYPPSHPLANTAIWEKDAGYDILQIKGVVIDSAAADSTQIVKPFLIRVRNLLNFEPIPQFQLKNFNIDNQRSATFECYIGLEAVLNLYNLHQTPIIGGNPFTLGSQDSMKTILENILIDFQ</sequence>
<keyword evidence="2" id="KW-1185">Reference proteome</keyword>
<reference evidence="1 2" key="1">
    <citation type="submission" date="2018-07" db="EMBL/GenBank/DDBJ databases">
        <title>Genomic Encyclopedia of Type Strains, Phase IV (KMG-IV): sequencing the most valuable type-strain genomes for metagenomic binning, comparative biology and taxonomic classification.</title>
        <authorList>
            <person name="Goeker M."/>
        </authorList>
    </citation>
    <scope>NUCLEOTIDE SEQUENCE [LARGE SCALE GENOMIC DNA]</scope>
    <source>
        <strain evidence="1 2">DSM 21410</strain>
    </source>
</reference>
<name>A0A368ZYV3_9FLAO</name>
<dbReference type="RefSeq" id="WP_037361133.1">
    <property type="nucleotide sequence ID" value="NZ_BHZF01000004.1"/>
</dbReference>
<evidence type="ECO:0000313" key="1">
    <source>
        <dbReference type="EMBL" id="RCX02145.1"/>
    </source>
</evidence>